<keyword evidence="3" id="KW-0560">Oxidoreductase</keyword>
<reference evidence="9 10" key="1">
    <citation type="submission" date="2015-01" db="EMBL/GenBank/DDBJ databases">
        <title>The Genome Sequence of Fonsecaea multimorphosa CBS 102226.</title>
        <authorList>
            <consortium name="The Broad Institute Genomics Platform"/>
            <person name="Cuomo C."/>
            <person name="de Hoog S."/>
            <person name="Gorbushina A."/>
            <person name="Stielow B."/>
            <person name="Teixiera M."/>
            <person name="Abouelleil A."/>
            <person name="Chapman S.B."/>
            <person name="Priest M."/>
            <person name="Young S.K."/>
            <person name="Wortman J."/>
            <person name="Nusbaum C."/>
            <person name="Birren B."/>
        </authorList>
    </citation>
    <scope>NUCLEOTIDE SEQUENCE [LARGE SCALE GENOMIC DNA]</scope>
    <source>
        <strain evidence="9 10">CBS 102226</strain>
    </source>
</reference>
<sequence>MLPTFLYWLHACICLYPLALPLGTATKLATQNASFTPDIVLRVSVDTVQLNCQPRLSTLINGTYPAPPIYLEPERTTWIRVYNDANVNTTMHWHGLALSAAPYADGAPQASQWPIPPGCFYDYELHPSASEAGTSFYHSHVGFQAITASGALIVKDAVPPPYAYDEEIILKIGDFYPQDDHTIETQLTGVPWIWTGDPTSLLINGQSGTALNFSVPAPSDQSCQPWVMNVEAGKTYRVRVIGSTALSLVLFGLEHHDNLTIIETDNSYVYPVQTPYMQVDTGQRFSFLLQTKPLSELQGLDGQTKFWIQFETRQGQSTVFAWAILNYTALGVSTSQGQVDNQTQSCCYPTSNSSCPDSLPTAPVLDLPTNVTDWMEYTFQNPPLAGYESPPNATEVTRRIIISTSQFLNNSSGNTVMISNNEYWSDSAPLGPTTDTPYLVEILQNASVNGVTPDYGRAIANGGFDPLSQTYPAQIGEVLEIVWQNAASYPAGIYGPHPMHAHGGPYWDLGSGSGEYSPEAHAALLQSYSSDNNVPYPGSRRDTTILYKYTLQTPDPGEVNGWRVWRIRVTERNVGVWMMHCHILQHVVMGQQTVWVFGTPEEIIQNSMPVQGNLAGYFTYGGDVVGRIGQEEGDSRAVPFFRESMDSYRAR</sequence>
<keyword evidence="4" id="KW-0186">Copper</keyword>
<dbReference type="CDD" id="cd13873">
    <property type="entry name" value="CuRO_2_AAO_like_2"/>
    <property type="match status" value="1"/>
</dbReference>
<protein>
    <recommendedName>
        <fullName evidence="11">L-ascorbate oxidase</fullName>
    </recommendedName>
</protein>
<evidence type="ECO:0000256" key="2">
    <source>
        <dbReference type="ARBA" id="ARBA00022723"/>
    </source>
</evidence>
<dbReference type="InterPro" id="IPR008972">
    <property type="entry name" value="Cupredoxin"/>
</dbReference>
<dbReference type="InterPro" id="IPR017762">
    <property type="entry name" value="Multicopper_oxidase_fun"/>
</dbReference>
<evidence type="ECO:0000313" key="9">
    <source>
        <dbReference type="EMBL" id="KIX93224.1"/>
    </source>
</evidence>
<keyword evidence="5" id="KW-0732">Signal</keyword>
<dbReference type="GO" id="GO:0005507">
    <property type="term" value="F:copper ion binding"/>
    <property type="evidence" value="ECO:0007669"/>
    <property type="project" value="InterPro"/>
</dbReference>
<dbReference type="AlphaFoldDB" id="A0A0D2JS09"/>
<dbReference type="PANTHER" id="PTHR11709:SF394">
    <property type="entry name" value="FI03373P-RELATED"/>
    <property type="match status" value="1"/>
</dbReference>
<dbReference type="OrthoDB" id="2121828at2759"/>
<keyword evidence="2" id="KW-0479">Metal-binding</keyword>
<dbReference type="Gene3D" id="2.60.40.420">
    <property type="entry name" value="Cupredoxins - blue copper proteins"/>
    <property type="match status" value="3"/>
</dbReference>
<name>A0A0D2JS09_9EURO</name>
<gene>
    <name evidence="9" type="ORF">Z520_11079</name>
</gene>
<feature type="domain" description="Plastocyanin-like" evidence="7">
    <location>
        <begin position="457"/>
        <end position="592"/>
    </location>
</feature>
<evidence type="ECO:0000259" key="7">
    <source>
        <dbReference type="Pfam" id="PF07731"/>
    </source>
</evidence>
<dbReference type="InterPro" id="IPR001117">
    <property type="entry name" value="Cu-oxidase_2nd"/>
</dbReference>
<feature type="signal peptide" evidence="5">
    <location>
        <begin position="1"/>
        <end position="21"/>
    </location>
</feature>
<evidence type="ECO:0000259" key="8">
    <source>
        <dbReference type="Pfam" id="PF07732"/>
    </source>
</evidence>
<dbReference type="PANTHER" id="PTHR11709">
    <property type="entry name" value="MULTI-COPPER OXIDASE"/>
    <property type="match status" value="1"/>
</dbReference>
<evidence type="ECO:0000256" key="4">
    <source>
        <dbReference type="ARBA" id="ARBA00023008"/>
    </source>
</evidence>
<evidence type="ECO:0000256" key="3">
    <source>
        <dbReference type="ARBA" id="ARBA00023002"/>
    </source>
</evidence>
<feature type="domain" description="Plastocyanin-like" evidence="6">
    <location>
        <begin position="167"/>
        <end position="327"/>
    </location>
</feature>
<evidence type="ECO:0000313" key="10">
    <source>
        <dbReference type="Proteomes" id="UP000053411"/>
    </source>
</evidence>
<accession>A0A0D2JS09</accession>
<feature type="chain" id="PRO_5002245112" description="L-ascorbate oxidase" evidence="5">
    <location>
        <begin position="22"/>
        <end position="651"/>
    </location>
</feature>
<comment type="similarity">
    <text evidence="1">Belongs to the multicopper oxidase family.</text>
</comment>
<dbReference type="SUPFAM" id="SSF49503">
    <property type="entry name" value="Cupredoxins"/>
    <property type="match status" value="3"/>
</dbReference>
<proteinExistence type="inferred from homology"/>
<dbReference type="Pfam" id="PF00394">
    <property type="entry name" value="Cu-oxidase"/>
    <property type="match status" value="1"/>
</dbReference>
<feature type="domain" description="Plastocyanin-like" evidence="8">
    <location>
        <begin position="44"/>
        <end position="156"/>
    </location>
</feature>
<dbReference type="GO" id="GO:0016491">
    <property type="term" value="F:oxidoreductase activity"/>
    <property type="evidence" value="ECO:0007669"/>
    <property type="project" value="UniProtKB-KW"/>
</dbReference>
<dbReference type="RefSeq" id="XP_016627347.1">
    <property type="nucleotide sequence ID" value="XM_016781569.1"/>
</dbReference>
<organism evidence="9 10">
    <name type="scientific">Fonsecaea multimorphosa CBS 102226</name>
    <dbReference type="NCBI Taxonomy" id="1442371"/>
    <lineage>
        <taxon>Eukaryota</taxon>
        <taxon>Fungi</taxon>
        <taxon>Dikarya</taxon>
        <taxon>Ascomycota</taxon>
        <taxon>Pezizomycotina</taxon>
        <taxon>Eurotiomycetes</taxon>
        <taxon>Chaetothyriomycetidae</taxon>
        <taxon>Chaetothyriales</taxon>
        <taxon>Herpotrichiellaceae</taxon>
        <taxon>Fonsecaea</taxon>
    </lineage>
</organism>
<dbReference type="Proteomes" id="UP000053411">
    <property type="component" value="Unassembled WGS sequence"/>
</dbReference>
<evidence type="ECO:0000256" key="1">
    <source>
        <dbReference type="ARBA" id="ARBA00010609"/>
    </source>
</evidence>
<dbReference type="InterPro" id="IPR011706">
    <property type="entry name" value="Cu-oxidase_C"/>
</dbReference>
<dbReference type="InterPro" id="IPR045087">
    <property type="entry name" value="Cu-oxidase_fam"/>
</dbReference>
<dbReference type="STRING" id="1442371.A0A0D2JS09"/>
<dbReference type="GeneID" id="27716825"/>
<evidence type="ECO:0000259" key="6">
    <source>
        <dbReference type="Pfam" id="PF00394"/>
    </source>
</evidence>
<evidence type="ECO:0008006" key="11">
    <source>
        <dbReference type="Google" id="ProtNLM"/>
    </source>
</evidence>
<dbReference type="EMBL" id="KN848096">
    <property type="protein sequence ID" value="KIX93224.1"/>
    <property type="molecule type" value="Genomic_DNA"/>
</dbReference>
<dbReference type="NCBIfam" id="TIGR03390">
    <property type="entry name" value="ascorbOXfungal"/>
    <property type="match status" value="1"/>
</dbReference>
<dbReference type="Pfam" id="PF07732">
    <property type="entry name" value="Cu-oxidase_3"/>
    <property type="match status" value="1"/>
</dbReference>
<keyword evidence="10" id="KW-1185">Reference proteome</keyword>
<dbReference type="Pfam" id="PF07731">
    <property type="entry name" value="Cu-oxidase_2"/>
    <property type="match status" value="1"/>
</dbReference>
<dbReference type="VEuPathDB" id="FungiDB:Z520_11079"/>
<evidence type="ECO:0000256" key="5">
    <source>
        <dbReference type="SAM" id="SignalP"/>
    </source>
</evidence>
<dbReference type="InterPro" id="IPR011707">
    <property type="entry name" value="Cu-oxidase-like_N"/>
</dbReference>